<dbReference type="InterPro" id="IPR002789">
    <property type="entry name" value="HerA_central"/>
</dbReference>
<accession>A0A0M0BUF0</accession>
<evidence type="ECO:0000313" key="6">
    <source>
        <dbReference type="EMBL" id="KON31806.1"/>
    </source>
</evidence>
<dbReference type="PANTHER" id="PTHR42957">
    <property type="entry name" value="HELICASE MJ1565-RELATED"/>
    <property type="match status" value="1"/>
</dbReference>
<dbReference type="Proteomes" id="UP000054016">
    <property type="component" value="Unassembled WGS sequence"/>
</dbReference>
<comment type="catalytic activity">
    <reaction evidence="2">
        <text>Couples ATP hydrolysis with the unwinding of duplex DNA by translocating in the 3'-5' direction.</text>
        <dbReference type="EC" id="5.6.2.4"/>
    </reaction>
</comment>
<proteinExistence type="inferred from homology"/>
<comment type="similarity">
    <text evidence="1">Belongs to the HerA family.</text>
</comment>
<feature type="domain" description="Helicase HerA central" evidence="5">
    <location>
        <begin position="213"/>
        <end position="379"/>
    </location>
</feature>
<dbReference type="Gene3D" id="3.40.50.300">
    <property type="entry name" value="P-loop containing nucleotide triphosphate hydrolases"/>
    <property type="match status" value="2"/>
</dbReference>
<dbReference type="AlphaFoldDB" id="A0A0M0BUF0"/>
<dbReference type="Pfam" id="PF01935">
    <property type="entry name" value="DUF87"/>
    <property type="match status" value="1"/>
</dbReference>
<organism evidence="6 7">
    <name type="scientific">miscellaneous Crenarchaeota group-1 archaeon SG8-32-3</name>
    <dbReference type="NCBI Taxonomy" id="1685125"/>
    <lineage>
        <taxon>Archaea</taxon>
        <taxon>Candidatus Bathyarchaeota</taxon>
        <taxon>MCG-1</taxon>
    </lineage>
</organism>
<evidence type="ECO:0000256" key="2">
    <source>
        <dbReference type="ARBA" id="ARBA00034617"/>
    </source>
</evidence>
<name>A0A0M0BUF0_9ARCH</name>
<dbReference type="PANTHER" id="PTHR42957:SF1">
    <property type="entry name" value="HELICASE MJ1565-RELATED"/>
    <property type="match status" value="1"/>
</dbReference>
<dbReference type="InterPro" id="IPR008571">
    <property type="entry name" value="HerA-like"/>
</dbReference>
<evidence type="ECO:0000256" key="4">
    <source>
        <dbReference type="ARBA" id="ARBA00048988"/>
    </source>
</evidence>
<evidence type="ECO:0000256" key="3">
    <source>
        <dbReference type="ARBA" id="ARBA00048954"/>
    </source>
</evidence>
<dbReference type="PATRIC" id="fig|1685125.3.peg.477"/>
<gene>
    <name evidence="6" type="ORF">AC478_02120</name>
</gene>
<comment type="catalytic activity">
    <reaction evidence="4">
        <text>ATP + H2O = ADP + phosphate + H(+)</text>
        <dbReference type="Rhea" id="RHEA:13065"/>
        <dbReference type="ChEBI" id="CHEBI:15377"/>
        <dbReference type="ChEBI" id="CHEBI:15378"/>
        <dbReference type="ChEBI" id="CHEBI:30616"/>
        <dbReference type="ChEBI" id="CHEBI:43474"/>
        <dbReference type="ChEBI" id="CHEBI:456216"/>
        <dbReference type="EC" id="5.6.2.4"/>
    </reaction>
</comment>
<evidence type="ECO:0000256" key="1">
    <source>
        <dbReference type="ARBA" id="ARBA00007816"/>
    </source>
</evidence>
<evidence type="ECO:0000313" key="7">
    <source>
        <dbReference type="Proteomes" id="UP000054016"/>
    </source>
</evidence>
<dbReference type="InterPro" id="IPR027417">
    <property type="entry name" value="P-loop_NTPase"/>
</dbReference>
<dbReference type="GO" id="GO:0043138">
    <property type="term" value="F:3'-5' DNA helicase activity"/>
    <property type="evidence" value="ECO:0007669"/>
    <property type="project" value="UniProtKB-EC"/>
</dbReference>
<dbReference type="EMBL" id="LFWV01000023">
    <property type="protein sequence ID" value="KON31806.1"/>
    <property type="molecule type" value="Genomic_DNA"/>
</dbReference>
<evidence type="ECO:0000259" key="5">
    <source>
        <dbReference type="Pfam" id="PF01935"/>
    </source>
</evidence>
<comment type="caution">
    <text evidence="6">The sequence shown here is derived from an EMBL/GenBank/DDBJ whole genome shotgun (WGS) entry which is preliminary data.</text>
</comment>
<dbReference type="GO" id="GO:0043139">
    <property type="term" value="F:5'-3' DNA helicase activity"/>
    <property type="evidence" value="ECO:0007669"/>
    <property type="project" value="UniProtKB-EC"/>
</dbReference>
<comment type="catalytic activity">
    <reaction evidence="3">
        <text>ATP + H2O = ADP + phosphate + H(+)</text>
        <dbReference type="Rhea" id="RHEA:13065"/>
        <dbReference type="ChEBI" id="CHEBI:15377"/>
        <dbReference type="ChEBI" id="CHEBI:15378"/>
        <dbReference type="ChEBI" id="CHEBI:30616"/>
        <dbReference type="ChEBI" id="CHEBI:43474"/>
        <dbReference type="ChEBI" id="CHEBI:456216"/>
        <dbReference type="EC" id="5.6.2.3"/>
    </reaction>
</comment>
<dbReference type="SUPFAM" id="SSF52540">
    <property type="entry name" value="P-loop containing nucleoside triphosphate hydrolases"/>
    <property type="match status" value="1"/>
</dbReference>
<sequence length="627" mass="71892">MNTQEEKTVKTSCFTDFKSKFRARLAAVIPRFFGGGADSKVTGTSARYQCRVKIEYQRDLMGLLEEGMLLAVRNFKQADEDAERYTLMEISRVWPEHFGLRGLSDHGYYPMQFEIIEQSEGDWQTDDTSTMMIQIDAIPINYDLIMKGDGFKFVKGFSYPIVGSRAYLLNSGMINCMYNKRITDRLGINATRTVEDAQVDPRIGLVKMFEASRTIIPIYVDFEKLVRYHFGVFAFTGGGKSNLISNVLRRLLLHTNGENTKVVLFDISCEYAFLLLDLLADPSFKSKIVLEHRVDSVEQFFNSVVKPREYEEDERIKTGLQRVMEQGKVAYYTKPKQKVPKYIQFLDELSSQRKDNVTKPHYINAIDMIHDEVLEHMEKRGLAEGQEVNEAFVEHIDAVAREAVEQFRVHDKSGLYAWATTRNTILDTIKSKRTKENADIGGFTVEKIRRLLEDKTTRLVCLSISDPYSIKELAIALTQELLSRRKRNFKVKPYILMVFDEAQEFIPATGDSGGIDKKCSRQVETLLRQGRKYGLGVCVSTQRIANLNTNALQQLHTYFVGTLPRPYDRLLISDTFMIDKGILEKTLEFGSGEWLLSSYIATGIENVPIFIKADNAEKEIEEYLKRL</sequence>
<reference evidence="7" key="1">
    <citation type="submission" date="2015-06" db="EMBL/GenBank/DDBJ databases">
        <title>New insights into the roles of widespread benthic archaea in carbon and nitrogen cycling.</title>
        <authorList>
            <person name="Lazar C.S."/>
            <person name="Baker B.J."/>
            <person name="Seitz K.W."/>
            <person name="Hyde A.S."/>
            <person name="Dick G.J."/>
            <person name="Hinrichs K.-U."/>
            <person name="Teske A.P."/>
        </authorList>
    </citation>
    <scope>NUCLEOTIDE SEQUENCE [LARGE SCALE GENOMIC DNA]</scope>
</reference>
<protein>
    <recommendedName>
        <fullName evidence="5">Helicase HerA central domain-containing protein</fullName>
    </recommendedName>
</protein>